<feature type="domain" description="Myb-like" evidence="1">
    <location>
        <begin position="25"/>
        <end position="71"/>
    </location>
</feature>
<dbReference type="InterPro" id="IPR009057">
    <property type="entry name" value="Homeodomain-like_sf"/>
</dbReference>
<reference evidence="3 4" key="1">
    <citation type="journal article" date="2004" name="Science">
        <title>The genome of the diatom Thalassiosira pseudonana: ecology, evolution, and metabolism.</title>
        <authorList>
            <person name="Armbrust E.V."/>
            <person name="Berges J.A."/>
            <person name="Bowler C."/>
            <person name="Green B.R."/>
            <person name="Martinez D."/>
            <person name="Putnam N.H."/>
            <person name="Zhou S."/>
            <person name="Allen A.E."/>
            <person name="Apt K.E."/>
            <person name="Bechner M."/>
            <person name="Brzezinski M.A."/>
            <person name="Chaal B.K."/>
            <person name="Chiovitti A."/>
            <person name="Davis A.K."/>
            <person name="Demarest M.S."/>
            <person name="Detter J.C."/>
            <person name="Glavina T."/>
            <person name="Goodstein D."/>
            <person name="Hadi M.Z."/>
            <person name="Hellsten U."/>
            <person name="Hildebrand M."/>
            <person name="Jenkins B.D."/>
            <person name="Jurka J."/>
            <person name="Kapitonov V.V."/>
            <person name="Kroger N."/>
            <person name="Lau W.W."/>
            <person name="Lane T.W."/>
            <person name="Larimer F.W."/>
            <person name="Lippmeier J.C."/>
            <person name="Lucas S."/>
            <person name="Medina M."/>
            <person name="Montsant A."/>
            <person name="Obornik M."/>
            <person name="Parker M.S."/>
            <person name="Palenik B."/>
            <person name="Pazour G.J."/>
            <person name="Richardson P.M."/>
            <person name="Rynearson T.A."/>
            <person name="Saito M.A."/>
            <person name="Schwartz D.C."/>
            <person name="Thamatrakoln K."/>
            <person name="Valentin K."/>
            <person name="Vardi A."/>
            <person name="Wilkerson F.P."/>
            <person name="Rokhsar D.S."/>
        </authorList>
    </citation>
    <scope>NUCLEOTIDE SEQUENCE [LARGE SCALE GENOMIC DNA]</scope>
    <source>
        <strain evidence="3 4">CCMP1335</strain>
    </source>
</reference>
<dbReference type="PANTHER" id="PTHR45614:SF274">
    <property type="entry name" value="MYB-LIKE DNA-BINDING PROTEIN"/>
    <property type="match status" value="1"/>
</dbReference>
<dbReference type="PANTHER" id="PTHR45614">
    <property type="entry name" value="MYB PROTEIN-RELATED"/>
    <property type="match status" value="1"/>
</dbReference>
<dbReference type="eggNOG" id="KOG0048">
    <property type="taxonomic scope" value="Eukaryota"/>
</dbReference>
<protein>
    <recommendedName>
        <fullName evidence="5">MYB DNA binding protein/ transcription factor-like protein</fullName>
    </recommendedName>
</protein>
<dbReference type="InParanoid" id="B5YM76"/>
<dbReference type="SMART" id="SM00717">
    <property type="entry name" value="SANT"/>
    <property type="match status" value="1"/>
</dbReference>
<evidence type="ECO:0000313" key="4">
    <source>
        <dbReference type="Proteomes" id="UP000001449"/>
    </source>
</evidence>
<dbReference type="InterPro" id="IPR017930">
    <property type="entry name" value="Myb_dom"/>
</dbReference>
<feature type="non-terminal residue" evidence="3">
    <location>
        <position position="1"/>
    </location>
</feature>
<dbReference type="PROSITE" id="PS51294">
    <property type="entry name" value="HTH_MYB"/>
    <property type="match status" value="2"/>
</dbReference>
<dbReference type="Pfam" id="PF00249">
    <property type="entry name" value="Myb_DNA-binding"/>
    <property type="match status" value="2"/>
</dbReference>
<dbReference type="SUPFAM" id="SSF46689">
    <property type="entry name" value="Homeodomain-like"/>
    <property type="match status" value="1"/>
</dbReference>
<evidence type="ECO:0000259" key="2">
    <source>
        <dbReference type="PROSITE" id="PS51294"/>
    </source>
</evidence>
<dbReference type="PROSITE" id="PS50090">
    <property type="entry name" value="MYB_LIKE"/>
    <property type="match status" value="2"/>
</dbReference>
<dbReference type="CDD" id="cd00167">
    <property type="entry name" value="SANT"/>
    <property type="match status" value="2"/>
</dbReference>
<dbReference type="AlphaFoldDB" id="B5YM76"/>
<organism evidence="3 4">
    <name type="scientific">Thalassiosira pseudonana</name>
    <name type="common">Marine diatom</name>
    <name type="synonym">Cyclotella nana</name>
    <dbReference type="NCBI Taxonomy" id="35128"/>
    <lineage>
        <taxon>Eukaryota</taxon>
        <taxon>Sar</taxon>
        <taxon>Stramenopiles</taxon>
        <taxon>Ochrophyta</taxon>
        <taxon>Bacillariophyta</taxon>
        <taxon>Coscinodiscophyceae</taxon>
        <taxon>Thalassiosirophycidae</taxon>
        <taxon>Thalassiosirales</taxon>
        <taxon>Thalassiosiraceae</taxon>
        <taxon>Thalassiosira</taxon>
    </lineage>
</organism>
<reference evidence="3 4" key="2">
    <citation type="journal article" date="2008" name="Nature">
        <title>The Phaeodactylum genome reveals the evolutionary history of diatom genomes.</title>
        <authorList>
            <person name="Bowler C."/>
            <person name="Allen A.E."/>
            <person name="Badger J.H."/>
            <person name="Grimwood J."/>
            <person name="Jabbari K."/>
            <person name="Kuo A."/>
            <person name="Maheswari U."/>
            <person name="Martens C."/>
            <person name="Maumus F."/>
            <person name="Otillar R.P."/>
            <person name="Rayko E."/>
            <person name="Salamov A."/>
            <person name="Vandepoele K."/>
            <person name="Beszteri B."/>
            <person name="Gruber A."/>
            <person name="Heijde M."/>
            <person name="Katinka M."/>
            <person name="Mock T."/>
            <person name="Valentin K."/>
            <person name="Verret F."/>
            <person name="Berges J.A."/>
            <person name="Brownlee C."/>
            <person name="Cadoret J.P."/>
            <person name="Chiovitti A."/>
            <person name="Choi C.J."/>
            <person name="Coesel S."/>
            <person name="De Martino A."/>
            <person name="Detter J.C."/>
            <person name="Durkin C."/>
            <person name="Falciatore A."/>
            <person name="Fournet J."/>
            <person name="Haruta M."/>
            <person name="Huysman M.J."/>
            <person name="Jenkins B.D."/>
            <person name="Jiroutova K."/>
            <person name="Jorgensen R.E."/>
            <person name="Joubert Y."/>
            <person name="Kaplan A."/>
            <person name="Kroger N."/>
            <person name="Kroth P.G."/>
            <person name="La Roche J."/>
            <person name="Lindquist E."/>
            <person name="Lommer M."/>
            <person name="Martin-Jezequel V."/>
            <person name="Lopez P.J."/>
            <person name="Lucas S."/>
            <person name="Mangogna M."/>
            <person name="McGinnis K."/>
            <person name="Medlin L.K."/>
            <person name="Montsant A."/>
            <person name="Oudot-Le Secq M.P."/>
            <person name="Napoli C."/>
            <person name="Obornik M."/>
            <person name="Parker M.S."/>
            <person name="Petit J.L."/>
            <person name="Porcel B.M."/>
            <person name="Poulsen N."/>
            <person name="Robison M."/>
            <person name="Rychlewski L."/>
            <person name="Rynearson T.A."/>
            <person name="Schmutz J."/>
            <person name="Shapiro H."/>
            <person name="Siaut M."/>
            <person name="Stanley M."/>
            <person name="Sussman M.R."/>
            <person name="Taylor A.R."/>
            <person name="Vardi A."/>
            <person name="von Dassow P."/>
            <person name="Vyverman W."/>
            <person name="Willis A."/>
            <person name="Wyrwicz L.S."/>
            <person name="Rokhsar D.S."/>
            <person name="Weissenbach J."/>
            <person name="Armbrust E.V."/>
            <person name="Green B.R."/>
            <person name="Van de Peer Y."/>
            <person name="Grigoriev I.V."/>
        </authorList>
    </citation>
    <scope>NUCLEOTIDE SEQUENCE [LARGE SCALE GENOMIC DNA]</scope>
    <source>
        <strain evidence="3 4">CCMP1335</strain>
    </source>
</reference>
<dbReference type="OMA" id="NRWNSIV"/>
<evidence type="ECO:0000259" key="1">
    <source>
        <dbReference type="PROSITE" id="PS50090"/>
    </source>
</evidence>
<dbReference type="PaxDb" id="35128-Thaps38039"/>
<proteinExistence type="predicted"/>
<dbReference type="GO" id="GO:0000981">
    <property type="term" value="F:DNA-binding transcription factor activity, RNA polymerase II-specific"/>
    <property type="evidence" value="ECO:0000318"/>
    <property type="project" value="GO_Central"/>
</dbReference>
<dbReference type="Gene3D" id="1.10.10.60">
    <property type="entry name" value="Homeodomain-like"/>
    <property type="match status" value="2"/>
</dbReference>
<sequence>WACIAEKISGRTAKQCRERWLNQLHPDLKRGAWTEEEDKIIDTLQKQFGNKWKKISAFLPGRSDNDIKNRW</sequence>
<accession>B5YM76</accession>
<dbReference type="InterPro" id="IPR001005">
    <property type="entry name" value="SANT/Myb"/>
</dbReference>
<dbReference type="InterPro" id="IPR050560">
    <property type="entry name" value="MYB_TF"/>
</dbReference>
<dbReference type="HOGENOM" id="CLU_028567_26_4_1"/>
<feature type="non-terminal residue" evidence="3">
    <location>
        <position position="71"/>
    </location>
</feature>
<dbReference type="EMBL" id="CP001159">
    <property type="protein sequence ID" value="ACI64362.1"/>
    <property type="molecule type" value="Genomic_DNA"/>
</dbReference>
<gene>
    <name evidence="3" type="ORF">THAPS_38039</name>
</gene>
<evidence type="ECO:0000313" key="3">
    <source>
        <dbReference type="EMBL" id="ACI64362.1"/>
    </source>
</evidence>
<feature type="domain" description="HTH myb-type" evidence="2">
    <location>
        <begin position="25"/>
        <end position="71"/>
    </location>
</feature>
<dbReference type="RefSeq" id="XP_002295645.1">
    <property type="nucleotide sequence ID" value="XM_002295609.1"/>
</dbReference>
<dbReference type="Proteomes" id="UP000001449">
    <property type="component" value="Chromosome 18"/>
</dbReference>
<dbReference type="GO" id="GO:0006355">
    <property type="term" value="P:regulation of DNA-templated transcription"/>
    <property type="evidence" value="ECO:0000318"/>
    <property type="project" value="GO_Central"/>
</dbReference>
<dbReference type="GeneID" id="7450902"/>
<name>B5YM76_THAPS</name>
<dbReference type="GO" id="GO:0005634">
    <property type="term" value="C:nucleus"/>
    <property type="evidence" value="ECO:0000318"/>
    <property type="project" value="GO_Central"/>
</dbReference>
<feature type="domain" description="Myb-like" evidence="1">
    <location>
        <begin position="1"/>
        <end position="24"/>
    </location>
</feature>
<dbReference type="KEGG" id="tps:THAPS_38039"/>
<dbReference type="GO" id="GO:0000978">
    <property type="term" value="F:RNA polymerase II cis-regulatory region sequence-specific DNA binding"/>
    <property type="evidence" value="ECO:0000318"/>
    <property type="project" value="GO_Central"/>
</dbReference>
<keyword evidence="4" id="KW-1185">Reference proteome</keyword>
<evidence type="ECO:0008006" key="5">
    <source>
        <dbReference type="Google" id="ProtNLM"/>
    </source>
</evidence>
<feature type="domain" description="HTH myb-type" evidence="2">
    <location>
        <begin position="1"/>
        <end position="24"/>
    </location>
</feature>